<dbReference type="InterPro" id="IPR036609">
    <property type="entry name" value="LCCL_sf"/>
</dbReference>
<evidence type="ECO:0000256" key="2">
    <source>
        <dbReference type="SAM" id="Phobius"/>
    </source>
</evidence>
<dbReference type="STRING" id="230819.A0A5C3LPY7"/>
<sequence length="826" mass="91227">MAVPAELTTLNLSGKFTLNRSLTDPRTDTILSLQGVGWLKRKAISIGTITLHVKHSKGDDGLERINIDQTITGGIPGTSESRILSWEETAAEDHVFGAMIQQSRRVKEAELDIDFLKNGWTADTIEHGLIQSYTQSDTPKSGTTWIANQAWGIQDINGERRYVRRVKFTGPKGEDIEAPLVYDYRFDVDSSANSWRDRSAMSKPESQQSSLLDTSQTASNETVVGDPEAGLQSHRRRGPARTWIFQRFDSFSVSHPQVYSRISRVALWLRGPRPKVDLSHQTAITPLLDIDWTIRGKRIYLPIESTILKRTRPLRKLWLFAILTIGYIVGMAFLARAQAYMIPPEASWGCVGTFWAANSQCGLDGQDCLPMNTSETFDFRCPPGCQSGILQNPRTVGAEEVSFVPLLIGGGDPNITYRADSFICSAAIQAGVMTNEKGGCARLHLVPDFVDFTPRAANGLQSIGFPSIFPLAYRFTKESSFKQCSDLRNEGLALNALVTAAIFLLFSPRPIIAFWSLVCIGFWHIGLVSDPVGQAPSIERLFSLFLPALYIAYAFWRFAFRYTLPALLSAAPFETTILYLLSFWVGILNPSTLGKLPLTRLTAADIGARPGSLATFIILLLVVIACAINQLRIMRKTGWLFFYARWYALGGLVLLGLGLLPGLSLRLHHYIYPMFLFPGTAFPTRPSAIFQGLLLGLFLHGVARWGFAGIVQTVSSLRADAVSGSGIPTFLTNSLTYNTTIPLANQTVSWAPIPANDFWTGFSFLIDDVERYAGDALNFSLAALDPDLPHFFRIAYKSDSGVGDYTKGATLWPNGTWIDPLPGSSY</sequence>
<evidence type="ECO:0000259" key="3">
    <source>
        <dbReference type="PROSITE" id="PS50820"/>
    </source>
</evidence>
<dbReference type="PANTHER" id="PTHR31331:SF1">
    <property type="entry name" value="CYSTEINE RICH SECRETORY PROTEIN LCCL DOMAIN CONTAINING 2"/>
    <property type="match status" value="1"/>
</dbReference>
<protein>
    <submittedName>
        <fullName evidence="4">LCCL domain-containing protein</fullName>
    </submittedName>
</protein>
<feature type="transmembrane region" description="Helical" evidence="2">
    <location>
        <begin position="512"/>
        <end position="529"/>
    </location>
</feature>
<feature type="transmembrane region" description="Helical" evidence="2">
    <location>
        <begin position="646"/>
        <end position="667"/>
    </location>
</feature>
<dbReference type="PANTHER" id="PTHR31331">
    <property type="entry name" value="LCCL DOMAIN PROTEIN (AFU_ORTHOLOGUE AFUA_5G08630)"/>
    <property type="match status" value="1"/>
</dbReference>
<feature type="transmembrane region" description="Helical" evidence="2">
    <location>
        <begin position="688"/>
        <end position="707"/>
    </location>
</feature>
<keyword evidence="2" id="KW-1133">Transmembrane helix</keyword>
<dbReference type="AlphaFoldDB" id="A0A5C3LPY7"/>
<keyword evidence="5" id="KW-1185">Reference proteome</keyword>
<accession>A0A5C3LPY7</accession>
<gene>
    <name evidence="4" type="ORF">FA15DRAFT_651281</name>
</gene>
<feature type="compositionally biased region" description="Low complexity" evidence="1">
    <location>
        <begin position="206"/>
        <end position="219"/>
    </location>
</feature>
<dbReference type="Pfam" id="PF03815">
    <property type="entry name" value="LCCL"/>
    <property type="match status" value="1"/>
</dbReference>
<feature type="transmembrane region" description="Helical" evidence="2">
    <location>
        <begin position="317"/>
        <end position="335"/>
    </location>
</feature>
<keyword evidence="2" id="KW-0472">Membrane</keyword>
<dbReference type="EMBL" id="ML210146">
    <property type="protein sequence ID" value="TFK30791.1"/>
    <property type="molecule type" value="Genomic_DNA"/>
</dbReference>
<dbReference type="InterPro" id="IPR004043">
    <property type="entry name" value="LCCL"/>
</dbReference>
<evidence type="ECO:0000256" key="1">
    <source>
        <dbReference type="SAM" id="MobiDB-lite"/>
    </source>
</evidence>
<name>A0A5C3LPY7_COPMA</name>
<feature type="domain" description="LCCL" evidence="3">
    <location>
        <begin position="361"/>
        <end position="463"/>
    </location>
</feature>
<dbReference type="PROSITE" id="PS50820">
    <property type="entry name" value="LCCL"/>
    <property type="match status" value="1"/>
</dbReference>
<organism evidence="4 5">
    <name type="scientific">Coprinopsis marcescibilis</name>
    <name type="common">Agaric fungus</name>
    <name type="synonym">Psathyrella marcescibilis</name>
    <dbReference type="NCBI Taxonomy" id="230819"/>
    <lineage>
        <taxon>Eukaryota</taxon>
        <taxon>Fungi</taxon>
        <taxon>Dikarya</taxon>
        <taxon>Basidiomycota</taxon>
        <taxon>Agaricomycotina</taxon>
        <taxon>Agaricomycetes</taxon>
        <taxon>Agaricomycetidae</taxon>
        <taxon>Agaricales</taxon>
        <taxon>Agaricineae</taxon>
        <taxon>Psathyrellaceae</taxon>
        <taxon>Coprinopsis</taxon>
    </lineage>
</organism>
<feature type="region of interest" description="Disordered" evidence="1">
    <location>
        <begin position="195"/>
        <end position="235"/>
    </location>
</feature>
<evidence type="ECO:0000313" key="5">
    <source>
        <dbReference type="Proteomes" id="UP000307440"/>
    </source>
</evidence>
<dbReference type="SUPFAM" id="SSF69848">
    <property type="entry name" value="LCCL domain"/>
    <property type="match status" value="1"/>
</dbReference>
<feature type="transmembrane region" description="Helical" evidence="2">
    <location>
        <begin position="611"/>
        <end position="634"/>
    </location>
</feature>
<proteinExistence type="predicted"/>
<evidence type="ECO:0000313" key="4">
    <source>
        <dbReference type="EMBL" id="TFK30791.1"/>
    </source>
</evidence>
<reference evidence="4 5" key="1">
    <citation type="journal article" date="2019" name="Nat. Ecol. Evol.">
        <title>Megaphylogeny resolves global patterns of mushroom evolution.</title>
        <authorList>
            <person name="Varga T."/>
            <person name="Krizsan K."/>
            <person name="Foldi C."/>
            <person name="Dima B."/>
            <person name="Sanchez-Garcia M."/>
            <person name="Sanchez-Ramirez S."/>
            <person name="Szollosi G.J."/>
            <person name="Szarkandi J.G."/>
            <person name="Papp V."/>
            <person name="Albert L."/>
            <person name="Andreopoulos W."/>
            <person name="Angelini C."/>
            <person name="Antonin V."/>
            <person name="Barry K.W."/>
            <person name="Bougher N.L."/>
            <person name="Buchanan P."/>
            <person name="Buyck B."/>
            <person name="Bense V."/>
            <person name="Catcheside P."/>
            <person name="Chovatia M."/>
            <person name="Cooper J."/>
            <person name="Damon W."/>
            <person name="Desjardin D."/>
            <person name="Finy P."/>
            <person name="Geml J."/>
            <person name="Haridas S."/>
            <person name="Hughes K."/>
            <person name="Justo A."/>
            <person name="Karasinski D."/>
            <person name="Kautmanova I."/>
            <person name="Kiss B."/>
            <person name="Kocsube S."/>
            <person name="Kotiranta H."/>
            <person name="LaButti K.M."/>
            <person name="Lechner B.E."/>
            <person name="Liimatainen K."/>
            <person name="Lipzen A."/>
            <person name="Lukacs Z."/>
            <person name="Mihaltcheva S."/>
            <person name="Morgado L.N."/>
            <person name="Niskanen T."/>
            <person name="Noordeloos M.E."/>
            <person name="Ohm R.A."/>
            <person name="Ortiz-Santana B."/>
            <person name="Ovrebo C."/>
            <person name="Racz N."/>
            <person name="Riley R."/>
            <person name="Savchenko A."/>
            <person name="Shiryaev A."/>
            <person name="Soop K."/>
            <person name="Spirin V."/>
            <person name="Szebenyi C."/>
            <person name="Tomsovsky M."/>
            <person name="Tulloss R.E."/>
            <person name="Uehling J."/>
            <person name="Grigoriev I.V."/>
            <person name="Vagvolgyi C."/>
            <person name="Papp T."/>
            <person name="Martin F.M."/>
            <person name="Miettinen O."/>
            <person name="Hibbett D.S."/>
            <person name="Nagy L.G."/>
        </authorList>
    </citation>
    <scope>NUCLEOTIDE SEQUENCE [LARGE SCALE GENOMIC DNA]</scope>
    <source>
        <strain evidence="4 5">CBS 121175</strain>
    </source>
</reference>
<dbReference type="Proteomes" id="UP000307440">
    <property type="component" value="Unassembled WGS sequence"/>
</dbReference>
<keyword evidence="2" id="KW-0812">Transmembrane</keyword>
<feature type="transmembrane region" description="Helical" evidence="2">
    <location>
        <begin position="541"/>
        <end position="560"/>
    </location>
</feature>
<dbReference type="Gene3D" id="2.170.130.20">
    <property type="entry name" value="LCCL-like domain"/>
    <property type="match status" value="1"/>
</dbReference>
<feature type="transmembrane region" description="Helical" evidence="2">
    <location>
        <begin position="566"/>
        <end position="590"/>
    </location>
</feature>
<dbReference type="InterPro" id="IPR051957">
    <property type="entry name" value="CRISP-LCCL_domain"/>
</dbReference>
<dbReference type="OrthoDB" id="441660at2759"/>